<gene>
    <name evidence="3" type="ORF">GCM10009560_54270</name>
</gene>
<dbReference type="RefSeq" id="WP_343952874.1">
    <property type="nucleotide sequence ID" value="NZ_BAAAHQ010000031.1"/>
</dbReference>
<dbReference type="Proteomes" id="UP001501578">
    <property type="component" value="Unassembled WGS sequence"/>
</dbReference>
<dbReference type="InterPro" id="IPR011089">
    <property type="entry name" value="GmrSD_C"/>
</dbReference>
<keyword evidence="4" id="KW-1185">Reference proteome</keyword>
<name>A0ABN1QFB5_9ACTN</name>
<dbReference type="EMBL" id="BAAAHQ010000031">
    <property type="protein sequence ID" value="GAA0941933.1"/>
    <property type="molecule type" value="Genomic_DNA"/>
</dbReference>
<evidence type="ECO:0000256" key="1">
    <source>
        <dbReference type="SAM" id="SignalP"/>
    </source>
</evidence>
<evidence type="ECO:0000313" key="3">
    <source>
        <dbReference type="EMBL" id="GAA0941933.1"/>
    </source>
</evidence>
<feature type="signal peptide" evidence="1">
    <location>
        <begin position="1"/>
        <end position="22"/>
    </location>
</feature>
<dbReference type="Pfam" id="PF07510">
    <property type="entry name" value="GmrSD_C"/>
    <property type="match status" value="1"/>
</dbReference>
<keyword evidence="3" id="KW-0540">Nuclease</keyword>
<dbReference type="PANTHER" id="PTHR24094:SF15">
    <property type="entry name" value="AMP-DEPENDENT SYNTHETASE_LIGASE DOMAIN-CONTAINING PROTEIN-RELATED"/>
    <property type="match status" value="1"/>
</dbReference>
<keyword evidence="3" id="KW-0378">Hydrolase</keyword>
<keyword evidence="3" id="KW-0255">Endonuclease</keyword>
<evidence type="ECO:0000259" key="2">
    <source>
        <dbReference type="Pfam" id="PF07510"/>
    </source>
</evidence>
<reference evidence="3 4" key="1">
    <citation type="journal article" date="2019" name="Int. J. Syst. Evol. Microbiol.">
        <title>The Global Catalogue of Microorganisms (GCM) 10K type strain sequencing project: providing services to taxonomists for standard genome sequencing and annotation.</title>
        <authorList>
            <consortium name="The Broad Institute Genomics Platform"/>
            <consortium name="The Broad Institute Genome Sequencing Center for Infectious Disease"/>
            <person name="Wu L."/>
            <person name="Ma J."/>
        </authorList>
    </citation>
    <scope>NUCLEOTIDE SEQUENCE [LARGE SCALE GENOMIC DNA]</scope>
    <source>
        <strain evidence="3 4">JCM 11136</strain>
    </source>
</reference>
<feature type="domain" description="GmrSD restriction endonucleases C-terminal" evidence="2">
    <location>
        <begin position="107"/>
        <end position="202"/>
    </location>
</feature>
<organism evidence="3 4">
    <name type="scientific">Nonomuraea longicatena</name>
    <dbReference type="NCBI Taxonomy" id="83682"/>
    <lineage>
        <taxon>Bacteria</taxon>
        <taxon>Bacillati</taxon>
        <taxon>Actinomycetota</taxon>
        <taxon>Actinomycetes</taxon>
        <taxon>Streptosporangiales</taxon>
        <taxon>Streptosporangiaceae</taxon>
        <taxon>Nonomuraea</taxon>
    </lineage>
</organism>
<evidence type="ECO:0000313" key="4">
    <source>
        <dbReference type="Proteomes" id="UP001501578"/>
    </source>
</evidence>
<comment type="caution">
    <text evidence="3">The sequence shown here is derived from an EMBL/GenBank/DDBJ whole genome shotgun (WGS) entry which is preliminary data.</text>
</comment>
<dbReference type="GO" id="GO:0004519">
    <property type="term" value="F:endonuclease activity"/>
    <property type="evidence" value="ECO:0007669"/>
    <property type="project" value="UniProtKB-KW"/>
</dbReference>
<proteinExistence type="predicted"/>
<sequence length="208" mass="23059">MRRVLVAILLPLIPLIPAPAEAAPLIPPGMPTAAEALTELNLIPVAAEEHADSYDRRLFPHWSTVSGACNTREEVLKRDGRDVVVDAQCAAVSGTWVSPYDGGTWTQASDIDIDHMVPLKEAWRSGAWAWTTERRKAFANSMADTQLWAVTDRVNQAKGDQDPSTWRPPLASFYCDYARSWTDVKHDWGLTMQPAERNALTQMLATCT</sequence>
<feature type="chain" id="PRO_5047437871" evidence="1">
    <location>
        <begin position="23"/>
        <end position="208"/>
    </location>
</feature>
<dbReference type="PANTHER" id="PTHR24094">
    <property type="entry name" value="SECRETED PROTEIN"/>
    <property type="match status" value="1"/>
</dbReference>
<accession>A0ABN1QFB5</accession>
<protein>
    <submittedName>
        <fullName evidence="3">HNH endonuclease family protein</fullName>
    </submittedName>
</protein>
<keyword evidence="1" id="KW-0732">Signal</keyword>